<name>A0ABV0NN36_9TELE</name>
<protein>
    <submittedName>
        <fullName evidence="1">Uncharacterized protein</fullName>
    </submittedName>
</protein>
<keyword evidence="2" id="KW-1185">Reference proteome</keyword>
<reference evidence="1 2" key="1">
    <citation type="submission" date="2021-06" db="EMBL/GenBank/DDBJ databases">
        <authorList>
            <person name="Palmer J.M."/>
        </authorList>
    </citation>
    <scope>NUCLEOTIDE SEQUENCE [LARGE SCALE GENOMIC DNA]</scope>
    <source>
        <strain evidence="1 2">GA_2019</strain>
        <tissue evidence="1">Muscle</tissue>
    </source>
</reference>
<comment type="caution">
    <text evidence="1">The sequence shown here is derived from an EMBL/GenBank/DDBJ whole genome shotgun (WGS) entry which is preliminary data.</text>
</comment>
<proteinExistence type="predicted"/>
<dbReference type="Proteomes" id="UP001476798">
    <property type="component" value="Unassembled WGS sequence"/>
</dbReference>
<organism evidence="1 2">
    <name type="scientific">Goodea atripinnis</name>
    <dbReference type="NCBI Taxonomy" id="208336"/>
    <lineage>
        <taxon>Eukaryota</taxon>
        <taxon>Metazoa</taxon>
        <taxon>Chordata</taxon>
        <taxon>Craniata</taxon>
        <taxon>Vertebrata</taxon>
        <taxon>Euteleostomi</taxon>
        <taxon>Actinopterygii</taxon>
        <taxon>Neopterygii</taxon>
        <taxon>Teleostei</taxon>
        <taxon>Neoteleostei</taxon>
        <taxon>Acanthomorphata</taxon>
        <taxon>Ovalentaria</taxon>
        <taxon>Atherinomorphae</taxon>
        <taxon>Cyprinodontiformes</taxon>
        <taxon>Goodeidae</taxon>
        <taxon>Goodea</taxon>
    </lineage>
</organism>
<sequence length="149" mass="16454">MHHGLGSQPVQSDQSSSSLCRRLLDLPFWFLFFLNDVGPPSSPSEVMTRSLNLGLGSGGRSAGVPAVPSSVWGSCKSTGTSHPEVDFWDFELLIRFSGLDLLRCPARAVLSSRQWLRLRNQRFGSVLLILLGLRFLTGRKVCWLHPAGF</sequence>
<accession>A0ABV0NN36</accession>
<gene>
    <name evidence="1" type="ORF">GOODEAATRI_025196</name>
</gene>
<dbReference type="EMBL" id="JAHRIO010042909">
    <property type="protein sequence ID" value="MEQ2172810.1"/>
    <property type="molecule type" value="Genomic_DNA"/>
</dbReference>
<evidence type="ECO:0000313" key="2">
    <source>
        <dbReference type="Proteomes" id="UP001476798"/>
    </source>
</evidence>
<evidence type="ECO:0000313" key="1">
    <source>
        <dbReference type="EMBL" id="MEQ2172810.1"/>
    </source>
</evidence>